<keyword evidence="10" id="KW-1185">Reference proteome</keyword>
<dbReference type="InterPro" id="IPR018488">
    <property type="entry name" value="cNMP-bd_CS"/>
</dbReference>
<feature type="binding site" evidence="8">
    <location>
        <position position="317"/>
    </location>
    <ligand>
        <name>3',5'-cyclic AMP</name>
        <dbReference type="ChEBI" id="CHEBI:58165"/>
        <label>2</label>
    </ligand>
</feature>
<dbReference type="FunFam" id="2.60.120.10:FF:000017">
    <property type="entry name" value="cAMP-dependent protein kinase type II regulatory subunit"/>
    <property type="match status" value="1"/>
</dbReference>
<dbReference type="FunFam" id="2.60.120.10:FF:000108">
    <property type="entry name" value="cAMP-dependent protein kinase type II regulatory subunit"/>
    <property type="match status" value="1"/>
</dbReference>
<evidence type="ECO:0000256" key="6">
    <source>
        <dbReference type="ARBA" id="ARBA00023149"/>
    </source>
</evidence>
<comment type="similarity">
    <text evidence="1">Belongs to the cAMP-dependent kinase regulatory chain family.</text>
</comment>
<dbReference type="InterPro" id="IPR014710">
    <property type="entry name" value="RmlC-like_jellyroll"/>
</dbReference>
<organism evidence="10 11">
    <name type="scientific">Galendromus occidentalis</name>
    <name type="common">western predatory mite</name>
    <dbReference type="NCBI Taxonomy" id="34638"/>
    <lineage>
        <taxon>Eukaryota</taxon>
        <taxon>Metazoa</taxon>
        <taxon>Ecdysozoa</taxon>
        <taxon>Arthropoda</taxon>
        <taxon>Chelicerata</taxon>
        <taxon>Arachnida</taxon>
        <taxon>Acari</taxon>
        <taxon>Parasitiformes</taxon>
        <taxon>Mesostigmata</taxon>
        <taxon>Gamasina</taxon>
        <taxon>Phytoseioidea</taxon>
        <taxon>Phytoseiidae</taxon>
        <taxon>Typhlodrominae</taxon>
        <taxon>Galendromus</taxon>
    </lineage>
</organism>
<dbReference type="PROSITE" id="PS00888">
    <property type="entry name" value="CNMP_BINDING_1"/>
    <property type="match status" value="2"/>
</dbReference>
<dbReference type="GO" id="GO:0034236">
    <property type="term" value="F:protein kinase A catalytic subunit binding"/>
    <property type="evidence" value="ECO:0007669"/>
    <property type="project" value="TreeGrafter"/>
</dbReference>
<dbReference type="GO" id="GO:0005829">
    <property type="term" value="C:cytosol"/>
    <property type="evidence" value="ECO:0007669"/>
    <property type="project" value="TreeGrafter"/>
</dbReference>
<dbReference type="CDD" id="cd12099">
    <property type="entry name" value="DD_RII_PKA"/>
    <property type="match status" value="1"/>
</dbReference>
<accession>A0AAJ6VWA2</accession>
<keyword evidence="5 8" id="KW-0547">Nucleotide-binding</keyword>
<name>A0AAJ6VWA2_9ACAR</name>
<evidence type="ECO:0000256" key="8">
    <source>
        <dbReference type="PIRSR" id="PIRSR000548-1"/>
    </source>
</evidence>
<dbReference type="PANTHER" id="PTHR11635:SF152">
    <property type="entry name" value="CAMP-DEPENDENT PROTEIN KINASE TYPE I REGULATORY SUBUNIT-RELATED"/>
    <property type="match status" value="1"/>
</dbReference>
<dbReference type="PROSITE" id="PS00889">
    <property type="entry name" value="CNMP_BINDING_2"/>
    <property type="match status" value="2"/>
</dbReference>
<dbReference type="GO" id="GO:0005952">
    <property type="term" value="C:cAMP-dependent protein kinase complex"/>
    <property type="evidence" value="ECO:0007669"/>
    <property type="project" value="InterPro"/>
</dbReference>
<dbReference type="Proteomes" id="UP000694867">
    <property type="component" value="Unplaced"/>
</dbReference>
<dbReference type="GeneID" id="100902533"/>
<dbReference type="KEGG" id="goe:100902533"/>
<dbReference type="SMART" id="SM00394">
    <property type="entry name" value="RIIa"/>
    <property type="match status" value="1"/>
</dbReference>
<evidence type="ECO:0000313" key="11">
    <source>
        <dbReference type="RefSeq" id="XP_003739419.1"/>
    </source>
</evidence>
<dbReference type="InterPro" id="IPR050503">
    <property type="entry name" value="cAMP-dep_PK_reg_su-like"/>
</dbReference>
<dbReference type="PRINTS" id="PR00103">
    <property type="entry name" value="CAMPKINASE"/>
</dbReference>
<evidence type="ECO:0000256" key="3">
    <source>
        <dbReference type="ARBA" id="ARBA00022566"/>
    </source>
</evidence>
<dbReference type="Gene3D" id="1.20.890.10">
    <property type="entry name" value="cAMP-dependent protein kinase regulatory subunit, dimerization-anchoring domain"/>
    <property type="match status" value="1"/>
</dbReference>
<dbReference type="Pfam" id="PF02197">
    <property type="entry name" value="RIIa"/>
    <property type="match status" value="1"/>
</dbReference>
<dbReference type="SUPFAM" id="SSF47391">
    <property type="entry name" value="Dimerization-anchoring domain of cAMP-dependent PK regulatory subunit"/>
    <property type="match status" value="1"/>
</dbReference>
<feature type="binding site" evidence="8">
    <location>
        <position position="202"/>
    </location>
    <ligand>
        <name>3',5'-cyclic AMP</name>
        <dbReference type="ChEBI" id="CHEBI:58165"/>
        <label>1</label>
    </ligand>
</feature>
<reference evidence="11" key="1">
    <citation type="submission" date="2025-08" db="UniProtKB">
        <authorList>
            <consortium name="RefSeq"/>
        </authorList>
    </citation>
    <scope>IDENTIFICATION</scope>
</reference>
<dbReference type="GO" id="GO:0004862">
    <property type="term" value="F:cAMP-dependent protein kinase inhibitor activity"/>
    <property type="evidence" value="ECO:0007669"/>
    <property type="project" value="TreeGrafter"/>
</dbReference>
<dbReference type="GO" id="GO:0030552">
    <property type="term" value="F:cAMP binding"/>
    <property type="evidence" value="ECO:0007669"/>
    <property type="project" value="UniProtKB-KW"/>
</dbReference>
<feature type="domain" description="Cyclic nucleotide-binding" evidence="9">
    <location>
        <begin position="122"/>
        <end position="243"/>
    </location>
</feature>
<dbReference type="Gene3D" id="2.60.120.10">
    <property type="entry name" value="Jelly Rolls"/>
    <property type="match status" value="2"/>
</dbReference>
<dbReference type="InterPro" id="IPR000595">
    <property type="entry name" value="cNMP-bd_dom"/>
</dbReference>
<dbReference type="CDD" id="cd00038">
    <property type="entry name" value="CAP_ED"/>
    <property type="match status" value="2"/>
</dbReference>
<evidence type="ECO:0000259" key="9">
    <source>
        <dbReference type="PROSITE" id="PS50042"/>
    </source>
</evidence>
<evidence type="ECO:0000256" key="4">
    <source>
        <dbReference type="ARBA" id="ARBA00022737"/>
    </source>
</evidence>
<protein>
    <recommendedName>
        <fullName evidence="7">cAMP-dependent protein kinase type II regulatory subunit</fullName>
    </recommendedName>
</protein>
<feature type="binding site" evidence="8">
    <location>
        <position position="193"/>
    </location>
    <ligand>
        <name>3',5'-cyclic AMP</name>
        <dbReference type="ChEBI" id="CHEBI:58165"/>
        <label>1</label>
    </ligand>
</feature>
<dbReference type="InterPro" id="IPR003117">
    <property type="entry name" value="cAMP_dep_PK_reg_su_I/II_a/b"/>
</dbReference>
<proteinExistence type="inferred from homology"/>
<evidence type="ECO:0000313" key="10">
    <source>
        <dbReference type="Proteomes" id="UP000694867"/>
    </source>
</evidence>
<sequence length="381" mass="43362">MNRHDVPPELTNLLMEFTVSVLVERPEDILAYAAKYFTNLHEQRSASTNGGSQQNVENDEAIYSDEDEPEPPPPTRFNRRKSVFAEHYDPAEDEDDEAHRIIHPKSDEQREILAMAVKNILLFRSLDASQMQDVLDAMFERRVVPNEIVIQQGDDGDYFYVIQSGTYNIFVRNPTTGDNMNVGKYENHGSFGELALLYNQPRAATIQATTDGSLWAMNRQTFRRIVLKSAHKKRVVYEKLLESVPMLSSLNAYERMNLCDALMPKEFKEGDCIIKQGDSADGMYFLEDGTVSIRVRSEGSEEEKEISRFTNGTYFGELSLITHKPRAASVYACSDVKTAFLDVEAFERLLGNCVEIMKRNITHYEEQLVAILGSTNISDLR</sequence>
<keyword evidence="3 8" id="KW-0116">cAMP-binding</keyword>
<dbReference type="PIRSF" id="PIRSF000548">
    <property type="entry name" value="PK_regulatory"/>
    <property type="match status" value="1"/>
</dbReference>
<dbReference type="PANTHER" id="PTHR11635">
    <property type="entry name" value="CAMP-DEPENDENT PROTEIN KINASE REGULATORY CHAIN"/>
    <property type="match status" value="1"/>
</dbReference>
<dbReference type="SUPFAM" id="SSF51206">
    <property type="entry name" value="cAMP-binding domain-like"/>
    <property type="match status" value="2"/>
</dbReference>
<feature type="binding site" evidence="8">
    <location>
        <position position="326"/>
    </location>
    <ligand>
        <name>3',5'-cyclic AMP</name>
        <dbReference type="ChEBI" id="CHEBI:58165"/>
        <label>2</label>
    </ligand>
</feature>
<dbReference type="InterPro" id="IPR018490">
    <property type="entry name" value="cNMP-bd_dom_sf"/>
</dbReference>
<feature type="domain" description="Cyclic nucleotide-binding" evidence="9">
    <location>
        <begin position="246"/>
        <end position="367"/>
    </location>
</feature>
<evidence type="ECO:0000256" key="1">
    <source>
        <dbReference type="ARBA" id="ARBA00005753"/>
    </source>
</evidence>
<dbReference type="Pfam" id="PF00027">
    <property type="entry name" value="cNMP_binding"/>
    <property type="match status" value="2"/>
</dbReference>
<dbReference type="CTD" id="36041"/>
<dbReference type="RefSeq" id="XP_003739419.1">
    <property type="nucleotide sequence ID" value="XM_003739371.2"/>
</dbReference>
<dbReference type="AlphaFoldDB" id="A0AAJ6VWA2"/>
<dbReference type="InterPro" id="IPR012198">
    <property type="entry name" value="cAMP_dep_PK_reg_su"/>
</dbReference>
<keyword evidence="4" id="KW-0677">Repeat</keyword>
<dbReference type="PROSITE" id="PS50042">
    <property type="entry name" value="CNMP_BINDING_3"/>
    <property type="match status" value="2"/>
</dbReference>
<gene>
    <name evidence="11" type="primary">LOC100902533</name>
</gene>
<dbReference type="SMART" id="SM00100">
    <property type="entry name" value="cNMP"/>
    <property type="match status" value="2"/>
</dbReference>
<evidence type="ECO:0000256" key="5">
    <source>
        <dbReference type="ARBA" id="ARBA00022741"/>
    </source>
</evidence>
<evidence type="ECO:0000256" key="2">
    <source>
        <dbReference type="ARBA" id="ARBA00022553"/>
    </source>
</evidence>
<keyword evidence="2" id="KW-0597">Phosphoprotein</keyword>
<evidence type="ECO:0000256" key="7">
    <source>
        <dbReference type="ARBA" id="ARBA00067959"/>
    </source>
</evidence>
<keyword evidence="6 8" id="KW-0114">cAMP</keyword>